<organism evidence="1 2">
    <name type="scientific">Hyalomma asiaticum</name>
    <name type="common">Tick</name>
    <dbReference type="NCBI Taxonomy" id="266040"/>
    <lineage>
        <taxon>Eukaryota</taxon>
        <taxon>Metazoa</taxon>
        <taxon>Ecdysozoa</taxon>
        <taxon>Arthropoda</taxon>
        <taxon>Chelicerata</taxon>
        <taxon>Arachnida</taxon>
        <taxon>Acari</taxon>
        <taxon>Parasitiformes</taxon>
        <taxon>Ixodida</taxon>
        <taxon>Ixodoidea</taxon>
        <taxon>Ixodidae</taxon>
        <taxon>Hyalomminae</taxon>
        <taxon>Hyalomma</taxon>
    </lineage>
</organism>
<dbReference type="Proteomes" id="UP000821845">
    <property type="component" value="Chromosome 2"/>
</dbReference>
<evidence type="ECO:0000313" key="1">
    <source>
        <dbReference type="EMBL" id="KAH6939908.1"/>
    </source>
</evidence>
<keyword evidence="2" id="KW-1185">Reference proteome</keyword>
<protein>
    <submittedName>
        <fullName evidence="1">Uncharacterized protein</fullName>
    </submittedName>
</protein>
<proteinExistence type="predicted"/>
<gene>
    <name evidence="1" type="ORF">HPB50_022027</name>
</gene>
<name>A0ACB7SYX7_HYAAI</name>
<accession>A0ACB7SYX7</accession>
<dbReference type="EMBL" id="CM023482">
    <property type="protein sequence ID" value="KAH6939908.1"/>
    <property type="molecule type" value="Genomic_DNA"/>
</dbReference>
<reference evidence="1" key="1">
    <citation type="submission" date="2020-05" db="EMBL/GenBank/DDBJ databases">
        <title>Large-scale comparative analyses of tick genomes elucidate their genetic diversity and vector capacities.</title>
        <authorList>
            <person name="Jia N."/>
            <person name="Wang J."/>
            <person name="Shi W."/>
            <person name="Du L."/>
            <person name="Sun Y."/>
            <person name="Zhan W."/>
            <person name="Jiang J."/>
            <person name="Wang Q."/>
            <person name="Zhang B."/>
            <person name="Ji P."/>
            <person name="Sakyi L.B."/>
            <person name="Cui X."/>
            <person name="Yuan T."/>
            <person name="Jiang B."/>
            <person name="Yang W."/>
            <person name="Lam T.T.-Y."/>
            <person name="Chang Q."/>
            <person name="Ding S."/>
            <person name="Wang X."/>
            <person name="Zhu J."/>
            <person name="Ruan X."/>
            <person name="Zhao L."/>
            <person name="Wei J."/>
            <person name="Que T."/>
            <person name="Du C."/>
            <person name="Cheng J."/>
            <person name="Dai P."/>
            <person name="Han X."/>
            <person name="Huang E."/>
            <person name="Gao Y."/>
            <person name="Liu J."/>
            <person name="Shao H."/>
            <person name="Ye R."/>
            <person name="Li L."/>
            <person name="Wei W."/>
            <person name="Wang X."/>
            <person name="Wang C."/>
            <person name="Yang T."/>
            <person name="Huo Q."/>
            <person name="Li W."/>
            <person name="Guo W."/>
            <person name="Chen H."/>
            <person name="Zhou L."/>
            <person name="Ni X."/>
            <person name="Tian J."/>
            <person name="Zhou Y."/>
            <person name="Sheng Y."/>
            <person name="Liu T."/>
            <person name="Pan Y."/>
            <person name="Xia L."/>
            <person name="Li J."/>
            <person name="Zhao F."/>
            <person name="Cao W."/>
        </authorList>
    </citation>
    <scope>NUCLEOTIDE SEQUENCE</scope>
    <source>
        <strain evidence="1">Hyas-2018</strain>
    </source>
</reference>
<comment type="caution">
    <text evidence="1">The sequence shown here is derived from an EMBL/GenBank/DDBJ whole genome shotgun (WGS) entry which is preliminary data.</text>
</comment>
<evidence type="ECO:0000313" key="2">
    <source>
        <dbReference type="Proteomes" id="UP000821845"/>
    </source>
</evidence>
<sequence length="74" mass="8436">MVLFGANATHEEKLLTVGKALKSRCFRNARMPNGLIYRTSNVAWMTATLFEEYVPTINNKMTKENRNVNKAMAK</sequence>